<comment type="caution">
    <text evidence="3">Lacks conserved residue(s) required for the propagation of feature annotation.</text>
</comment>
<dbReference type="HAMAP" id="MF_01539">
    <property type="entry name" value="TmcAL"/>
    <property type="match status" value="1"/>
</dbReference>
<dbReference type="InterPro" id="IPR008513">
    <property type="entry name" value="tRNA(Met)_cyd_acetate_ligase"/>
</dbReference>
<keyword evidence="3" id="KW-0694">RNA-binding</keyword>
<dbReference type="GO" id="GO:0005737">
    <property type="term" value="C:cytoplasm"/>
    <property type="evidence" value="ECO:0007669"/>
    <property type="project" value="UniProtKB-SubCell"/>
</dbReference>
<organism evidence="4 5">
    <name type="scientific">Gracilibacillus ureilyticus</name>
    <dbReference type="NCBI Taxonomy" id="531814"/>
    <lineage>
        <taxon>Bacteria</taxon>
        <taxon>Bacillati</taxon>
        <taxon>Bacillota</taxon>
        <taxon>Bacilli</taxon>
        <taxon>Bacillales</taxon>
        <taxon>Bacillaceae</taxon>
        <taxon>Gracilibacillus</taxon>
    </lineage>
</organism>
<dbReference type="Gene3D" id="3.40.50.620">
    <property type="entry name" value="HUPs"/>
    <property type="match status" value="1"/>
</dbReference>
<keyword evidence="4" id="KW-0808">Transferase</keyword>
<dbReference type="GO" id="GO:0005524">
    <property type="term" value="F:ATP binding"/>
    <property type="evidence" value="ECO:0007669"/>
    <property type="project" value="UniProtKB-KW"/>
</dbReference>
<feature type="binding site" evidence="3">
    <location>
        <position position="187"/>
    </location>
    <ligand>
        <name>ATP</name>
        <dbReference type="ChEBI" id="CHEBI:30616"/>
    </ligand>
</feature>
<keyword evidence="5" id="KW-1185">Reference proteome</keyword>
<dbReference type="Proteomes" id="UP000199687">
    <property type="component" value="Unassembled WGS sequence"/>
</dbReference>
<dbReference type="AlphaFoldDB" id="A0A1H9TIH1"/>
<evidence type="ECO:0000256" key="3">
    <source>
        <dbReference type="HAMAP-Rule" id="MF_01539"/>
    </source>
</evidence>
<evidence type="ECO:0000256" key="2">
    <source>
        <dbReference type="ARBA" id="ARBA00022694"/>
    </source>
</evidence>
<evidence type="ECO:0000313" key="4">
    <source>
        <dbReference type="EMBL" id="SER96774.1"/>
    </source>
</evidence>
<evidence type="ECO:0000256" key="1">
    <source>
        <dbReference type="ARBA" id="ARBA00022598"/>
    </source>
</evidence>
<dbReference type="GO" id="GO:0016879">
    <property type="term" value="F:ligase activity, forming carbon-nitrogen bonds"/>
    <property type="evidence" value="ECO:0007669"/>
    <property type="project" value="UniProtKB-UniRule"/>
</dbReference>
<comment type="catalytic activity">
    <reaction evidence="3">
        <text>cytidine(34) in elongator tRNA(Met) + acetate + ATP = N(4)-acetylcytidine(34) in elongator tRNA(Met) + AMP + diphosphate</text>
        <dbReference type="Rhea" id="RHEA:58144"/>
        <dbReference type="Rhea" id="RHEA-COMP:10693"/>
        <dbReference type="Rhea" id="RHEA-COMP:10694"/>
        <dbReference type="ChEBI" id="CHEBI:30089"/>
        <dbReference type="ChEBI" id="CHEBI:30616"/>
        <dbReference type="ChEBI" id="CHEBI:33019"/>
        <dbReference type="ChEBI" id="CHEBI:74900"/>
        <dbReference type="ChEBI" id="CHEBI:82748"/>
        <dbReference type="ChEBI" id="CHEBI:456215"/>
    </reaction>
</comment>
<proteinExistence type="inferred from homology"/>
<dbReference type="GO" id="GO:0006400">
    <property type="term" value="P:tRNA modification"/>
    <property type="evidence" value="ECO:0007669"/>
    <property type="project" value="UniProtKB-UniRule"/>
</dbReference>
<evidence type="ECO:0000313" key="5">
    <source>
        <dbReference type="Proteomes" id="UP000199687"/>
    </source>
</evidence>
<keyword evidence="3" id="KW-0820">tRNA-binding</keyword>
<dbReference type="GO" id="GO:0000049">
    <property type="term" value="F:tRNA binding"/>
    <property type="evidence" value="ECO:0007669"/>
    <property type="project" value="UniProtKB-KW"/>
</dbReference>
<sequence length="399" mass="45950">MRGCGLIVEYNPFHNGHKYHLNKSKAMTNADCMIAVMSGNFLQRGEPAVIDKHHRAQLAVSQGADLVIELPYYYAVQHSELFAEGAIRILSLLKADSICFGSEHGEINEFYEIINLINGNYREYHQHLKNALKEGNAYPAAHEAAYRKIGGNFLTIDFTKPNNVLGTQYLEKILQIDPSIQPFTIKRQQNEYHDQSLTKPFASATSIRKELFSNKPPTDIAETVPIQTTEILNNYRNQFGGFHSWDQYFSYLRYRILTINTSYLKQIHGVKEGLENRLIRSMKDASNFQQFMTNLKTKRYTWTSLQRILVNIITNITKADIEEKLSGSPPLRILAMSATGKEYLHNLKNEEIKFYTSNKKPYPDYDLDNRIASAYYSILETERQIIAKKQDFKPPFIKA</sequence>
<keyword evidence="2 3" id="KW-0819">tRNA processing</keyword>
<name>A0A1H9TIH1_9BACI</name>
<keyword evidence="3" id="KW-0067">ATP-binding</keyword>
<comment type="subcellular location">
    <subcellularLocation>
        <location evidence="3">Cytoplasm</location>
    </subcellularLocation>
</comment>
<dbReference type="PANTHER" id="PTHR37825">
    <property type="entry name" value="TRNA(MET) CYTIDINE ACETATE LIGASE"/>
    <property type="match status" value="1"/>
</dbReference>
<dbReference type="NCBIfam" id="NF010191">
    <property type="entry name" value="PRK13670.1"/>
    <property type="match status" value="1"/>
</dbReference>
<protein>
    <recommendedName>
        <fullName evidence="3">tRNA(Met) cytidine acetate ligase</fullName>
        <ecNumber evidence="3">6.3.4.-</ecNumber>
    </recommendedName>
</protein>
<dbReference type="EMBL" id="FOGL01000014">
    <property type="protein sequence ID" value="SER96774.1"/>
    <property type="molecule type" value="Genomic_DNA"/>
</dbReference>
<dbReference type="PANTHER" id="PTHR37825:SF1">
    <property type="entry name" value="TRNA(MET) CYTIDINE ACETATE LIGASE"/>
    <property type="match status" value="1"/>
</dbReference>
<accession>A0A1H9TIH1</accession>
<dbReference type="SUPFAM" id="SSF52374">
    <property type="entry name" value="Nucleotidylyl transferase"/>
    <property type="match status" value="1"/>
</dbReference>
<feature type="binding site" evidence="3">
    <location>
        <position position="101"/>
    </location>
    <ligand>
        <name>ATP</name>
        <dbReference type="ChEBI" id="CHEBI:30616"/>
    </ligand>
</feature>
<keyword evidence="3" id="KW-0547">Nucleotide-binding</keyword>
<dbReference type="InterPro" id="IPR014729">
    <property type="entry name" value="Rossmann-like_a/b/a_fold"/>
</dbReference>
<gene>
    <name evidence="3" type="primary">tmcAL</name>
    <name evidence="4" type="ORF">SAMN04487944_1146</name>
</gene>
<dbReference type="STRING" id="531814.SAMN04487944_1146"/>
<feature type="binding site" evidence="3">
    <location>
        <position position="162"/>
    </location>
    <ligand>
        <name>ATP</name>
        <dbReference type="ChEBI" id="CHEBI:30616"/>
    </ligand>
</feature>
<comment type="similarity">
    <text evidence="3">Belongs to the TmcAL family.</text>
</comment>
<dbReference type="RefSeq" id="WP_175480465.1">
    <property type="nucleotide sequence ID" value="NZ_FOGL01000014.1"/>
</dbReference>
<dbReference type="EC" id="6.3.4.-" evidence="3"/>
<keyword evidence="3" id="KW-0963">Cytoplasm</keyword>
<dbReference type="Pfam" id="PF05636">
    <property type="entry name" value="HIGH_NTase1"/>
    <property type="match status" value="1"/>
</dbReference>
<keyword evidence="1 3" id="KW-0436">Ligase</keyword>
<dbReference type="GO" id="GO:0016740">
    <property type="term" value="F:transferase activity"/>
    <property type="evidence" value="ECO:0007669"/>
    <property type="project" value="UniProtKB-KW"/>
</dbReference>
<comment type="function">
    <text evidence="3">Catalyzes the formation of N(4)-acetylcytidine (ac(4)C) at the wobble position of elongator tRNA(Met), using acetate and ATP as substrates. First activates an acetate ion to form acetyladenylate (Ac-AMP) and then transfers the acetyl group to tRNA to form ac(4)C34.</text>
</comment>
<feature type="binding site" evidence="3">
    <location>
        <begin position="7"/>
        <end position="20"/>
    </location>
    <ligand>
        <name>ATP</name>
        <dbReference type="ChEBI" id="CHEBI:30616"/>
    </ligand>
</feature>
<reference evidence="4 5" key="1">
    <citation type="submission" date="2016-10" db="EMBL/GenBank/DDBJ databases">
        <authorList>
            <person name="de Groot N.N."/>
        </authorList>
    </citation>
    <scope>NUCLEOTIDE SEQUENCE [LARGE SCALE GENOMIC DNA]</scope>
    <source>
        <strain evidence="4 5">CGMCC 1.7727</strain>
    </source>
</reference>